<reference evidence="1" key="1">
    <citation type="journal article" date="2023" name="Science">
        <title>Genome structures resolve the early diversification of teleost fishes.</title>
        <authorList>
            <person name="Parey E."/>
            <person name="Louis A."/>
            <person name="Montfort J."/>
            <person name="Bouchez O."/>
            <person name="Roques C."/>
            <person name="Iampietro C."/>
            <person name="Lluch J."/>
            <person name="Castinel A."/>
            <person name="Donnadieu C."/>
            <person name="Desvignes T."/>
            <person name="Floi Bucao C."/>
            <person name="Jouanno E."/>
            <person name="Wen M."/>
            <person name="Mejri S."/>
            <person name="Dirks R."/>
            <person name="Jansen H."/>
            <person name="Henkel C."/>
            <person name="Chen W.J."/>
            <person name="Zahm M."/>
            <person name="Cabau C."/>
            <person name="Klopp C."/>
            <person name="Thompson A.W."/>
            <person name="Robinson-Rechavi M."/>
            <person name="Braasch I."/>
            <person name="Lecointre G."/>
            <person name="Bobe J."/>
            <person name="Postlethwait J.H."/>
            <person name="Berthelot C."/>
            <person name="Roest Crollius H."/>
            <person name="Guiguen Y."/>
        </authorList>
    </citation>
    <scope>NUCLEOTIDE SEQUENCE</scope>
    <source>
        <strain evidence="1">NC1722</strain>
    </source>
</reference>
<dbReference type="AlphaFoldDB" id="A0AAD7WW01"/>
<dbReference type="Gene3D" id="1.20.920.30">
    <property type="match status" value="1"/>
</dbReference>
<evidence type="ECO:0000313" key="1">
    <source>
        <dbReference type="EMBL" id="KAJ8411013.1"/>
    </source>
</evidence>
<name>A0AAD7WW01_9TELE</name>
<sequence>MTLHHSVTVCGSFPLGARFPASFSVNNVLEVAAEVWKLQCDSCTVWDQDQILRLFCHKFKRVFHDWLISTKMSPDVALQQSGLTLSG</sequence>
<gene>
    <name evidence="1" type="ORF">AAFF_G00180480</name>
</gene>
<dbReference type="Proteomes" id="UP001221898">
    <property type="component" value="Unassembled WGS sequence"/>
</dbReference>
<evidence type="ECO:0000313" key="2">
    <source>
        <dbReference type="Proteomes" id="UP001221898"/>
    </source>
</evidence>
<organism evidence="1 2">
    <name type="scientific">Aldrovandia affinis</name>
    <dbReference type="NCBI Taxonomy" id="143900"/>
    <lineage>
        <taxon>Eukaryota</taxon>
        <taxon>Metazoa</taxon>
        <taxon>Chordata</taxon>
        <taxon>Craniata</taxon>
        <taxon>Vertebrata</taxon>
        <taxon>Euteleostomi</taxon>
        <taxon>Actinopterygii</taxon>
        <taxon>Neopterygii</taxon>
        <taxon>Teleostei</taxon>
        <taxon>Notacanthiformes</taxon>
        <taxon>Halosauridae</taxon>
        <taxon>Aldrovandia</taxon>
    </lineage>
</organism>
<keyword evidence="2" id="KW-1185">Reference proteome</keyword>
<comment type="caution">
    <text evidence="1">The sequence shown here is derived from an EMBL/GenBank/DDBJ whole genome shotgun (WGS) entry which is preliminary data.</text>
</comment>
<accession>A0AAD7WW01</accession>
<proteinExistence type="predicted"/>
<protein>
    <submittedName>
        <fullName evidence="1">Uncharacterized protein</fullName>
    </submittedName>
</protein>
<dbReference type="EMBL" id="JAINUG010000024">
    <property type="protein sequence ID" value="KAJ8411013.1"/>
    <property type="molecule type" value="Genomic_DNA"/>
</dbReference>